<dbReference type="EMBL" id="CAJVQC010179359">
    <property type="protein sequence ID" value="CAG8851996.1"/>
    <property type="molecule type" value="Genomic_DNA"/>
</dbReference>
<comment type="caution">
    <text evidence="1">The sequence shown here is derived from an EMBL/GenBank/DDBJ whole genome shotgun (WGS) entry which is preliminary data.</text>
</comment>
<proteinExistence type="predicted"/>
<dbReference type="Proteomes" id="UP000789920">
    <property type="component" value="Unassembled WGS sequence"/>
</dbReference>
<feature type="non-terminal residue" evidence="1">
    <location>
        <position position="1"/>
    </location>
</feature>
<name>A0ACA9SZS0_9GLOM</name>
<feature type="non-terminal residue" evidence="1">
    <location>
        <position position="91"/>
    </location>
</feature>
<sequence length="91" mass="10339">KRNISPTQALNSGNTSTKAWPTEWKPYLKAWTRIKGRVPSTSNWPWNSNELRIGKIKGDEFLVKKILEFLKESSLSLATLQTSPQRQGTVP</sequence>
<evidence type="ECO:0000313" key="1">
    <source>
        <dbReference type="EMBL" id="CAG8851996.1"/>
    </source>
</evidence>
<keyword evidence="2" id="KW-1185">Reference proteome</keyword>
<accession>A0ACA9SZS0</accession>
<gene>
    <name evidence="1" type="ORF">RPERSI_LOCUS36843</name>
</gene>
<protein>
    <submittedName>
        <fullName evidence="1">29029_t:CDS:1</fullName>
    </submittedName>
</protein>
<reference evidence="1" key="1">
    <citation type="submission" date="2021-06" db="EMBL/GenBank/DDBJ databases">
        <authorList>
            <person name="Kallberg Y."/>
            <person name="Tangrot J."/>
            <person name="Rosling A."/>
        </authorList>
    </citation>
    <scope>NUCLEOTIDE SEQUENCE</scope>
    <source>
        <strain evidence="1">MA461A</strain>
    </source>
</reference>
<evidence type="ECO:0000313" key="2">
    <source>
        <dbReference type="Proteomes" id="UP000789920"/>
    </source>
</evidence>
<organism evidence="1 2">
    <name type="scientific">Racocetra persica</name>
    <dbReference type="NCBI Taxonomy" id="160502"/>
    <lineage>
        <taxon>Eukaryota</taxon>
        <taxon>Fungi</taxon>
        <taxon>Fungi incertae sedis</taxon>
        <taxon>Mucoromycota</taxon>
        <taxon>Glomeromycotina</taxon>
        <taxon>Glomeromycetes</taxon>
        <taxon>Diversisporales</taxon>
        <taxon>Gigasporaceae</taxon>
        <taxon>Racocetra</taxon>
    </lineage>
</organism>